<protein>
    <recommendedName>
        <fullName evidence="6">Late embryogenesis abundant protein LEA-2 subgroup domain-containing protein</fullName>
    </recommendedName>
</protein>
<gene>
    <name evidence="4" type="ORF">SO802_030919</name>
</gene>
<reference evidence="4 5" key="1">
    <citation type="submission" date="2024-01" db="EMBL/GenBank/DDBJ databases">
        <title>A telomere-to-telomere, gap-free genome of sweet tea (Lithocarpus litseifolius).</title>
        <authorList>
            <person name="Zhou J."/>
        </authorList>
    </citation>
    <scope>NUCLEOTIDE SEQUENCE [LARGE SCALE GENOMIC DNA]</scope>
    <source>
        <strain evidence="4">Zhou-2022a</strain>
        <tissue evidence="4">Leaf</tissue>
    </source>
</reference>
<evidence type="ECO:0000313" key="4">
    <source>
        <dbReference type="EMBL" id="KAK9985968.1"/>
    </source>
</evidence>
<dbReference type="PANTHER" id="PTHR31234:SF2">
    <property type="entry name" value="OS05G0199100 PROTEIN"/>
    <property type="match status" value="1"/>
</dbReference>
<feature type="transmembrane region" description="Helical" evidence="3">
    <location>
        <begin position="73"/>
        <end position="94"/>
    </location>
</feature>
<proteinExistence type="predicted"/>
<keyword evidence="3" id="KW-0812">Transmembrane</keyword>
<evidence type="ECO:0000256" key="2">
    <source>
        <dbReference type="ARBA" id="ARBA00023136"/>
    </source>
</evidence>
<dbReference type="GO" id="GO:0098542">
    <property type="term" value="P:defense response to other organism"/>
    <property type="evidence" value="ECO:0007669"/>
    <property type="project" value="InterPro"/>
</dbReference>
<dbReference type="Proteomes" id="UP001459277">
    <property type="component" value="Unassembled WGS sequence"/>
</dbReference>
<keyword evidence="2 3" id="KW-0472">Membrane</keyword>
<dbReference type="GO" id="GO:0005886">
    <property type="term" value="C:plasma membrane"/>
    <property type="evidence" value="ECO:0007669"/>
    <property type="project" value="TreeGrafter"/>
</dbReference>
<sequence>MATLSQDETGQFSNPVQDHGLSQPRNIAHTVSYAQSHVGYDCSPNAHNTFPYATLQPPAPHTFCNSGCIRCCIVISIVSILFVLFTFLLAYFVVHPDSPVFVMDTFYISNFINTSNPKFTADWEANILVNNPSEKLKVHFDGVKSYMFYQSEFLATSNTDLNFHVKPKGHSLLHVKMSTNNPDQPEVNQWVVDAMSQDRNEGSLSFNMRMLVSSSFKAATFNFDGKDRILKVYCDNLDVVFVGTGPKGFGILSHGQSKPCSISM</sequence>
<accession>A0AAW2BKN6</accession>
<keyword evidence="3" id="KW-1133">Transmembrane helix</keyword>
<evidence type="ECO:0000313" key="5">
    <source>
        <dbReference type="Proteomes" id="UP001459277"/>
    </source>
</evidence>
<evidence type="ECO:0000256" key="3">
    <source>
        <dbReference type="SAM" id="Phobius"/>
    </source>
</evidence>
<dbReference type="EMBL" id="JAZDWU010000011">
    <property type="protein sequence ID" value="KAK9985968.1"/>
    <property type="molecule type" value="Genomic_DNA"/>
</dbReference>
<comment type="subcellular location">
    <subcellularLocation>
        <location evidence="1">Membrane</location>
    </subcellularLocation>
</comment>
<comment type="caution">
    <text evidence="4">The sequence shown here is derived from an EMBL/GenBank/DDBJ whole genome shotgun (WGS) entry which is preliminary data.</text>
</comment>
<name>A0AAW2BKN6_9ROSI</name>
<evidence type="ECO:0000256" key="1">
    <source>
        <dbReference type="ARBA" id="ARBA00004370"/>
    </source>
</evidence>
<dbReference type="InterPro" id="IPR044839">
    <property type="entry name" value="NDR1-like"/>
</dbReference>
<evidence type="ECO:0008006" key="6">
    <source>
        <dbReference type="Google" id="ProtNLM"/>
    </source>
</evidence>
<keyword evidence="5" id="KW-1185">Reference proteome</keyword>
<dbReference type="PANTHER" id="PTHR31234">
    <property type="entry name" value="LATE EMBRYOGENESIS ABUNDANT (LEA) HYDROXYPROLINE-RICH GLYCOPROTEIN FAMILY"/>
    <property type="match status" value="1"/>
</dbReference>
<dbReference type="AlphaFoldDB" id="A0AAW2BKN6"/>
<organism evidence="4 5">
    <name type="scientific">Lithocarpus litseifolius</name>
    <dbReference type="NCBI Taxonomy" id="425828"/>
    <lineage>
        <taxon>Eukaryota</taxon>
        <taxon>Viridiplantae</taxon>
        <taxon>Streptophyta</taxon>
        <taxon>Embryophyta</taxon>
        <taxon>Tracheophyta</taxon>
        <taxon>Spermatophyta</taxon>
        <taxon>Magnoliopsida</taxon>
        <taxon>eudicotyledons</taxon>
        <taxon>Gunneridae</taxon>
        <taxon>Pentapetalae</taxon>
        <taxon>rosids</taxon>
        <taxon>fabids</taxon>
        <taxon>Fagales</taxon>
        <taxon>Fagaceae</taxon>
        <taxon>Lithocarpus</taxon>
    </lineage>
</organism>